<gene>
    <name evidence="2" type="ORF">B0T23DRAFT_49223</name>
</gene>
<organism evidence="2 3">
    <name type="scientific">Neurospora hispaniola</name>
    <dbReference type="NCBI Taxonomy" id="588809"/>
    <lineage>
        <taxon>Eukaryota</taxon>
        <taxon>Fungi</taxon>
        <taxon>Dikarya</taxon>
        <taxon>Ascomycota</taxon>
        <taxon>Pezizomycotina</taxon>
        <taxon>Sordariomycetes</taxon>
        <taxon>Sordariomycetidae</taxon>
        <taxon>Sordariales</taxon>
        <taxon>Sordariaceae</taxon>
        <taxon>Neurospora</taxon>
    </lineage>
</organism>
<dbReference type="GeneID" id="87878977"/>
<dbReference type="EMBL" id="JAULSX010000010">
    <property type="protein sequence ID" value="KAK3485511.1"/>
    <property type="molecule type" value="Genomic_DNA"/>
</dbReference>
<comment type="caution">
    <text evidence="2">The sequence shown here is derived from an EMBL/GenBank/DDBJ whole genome shotgun (WGS) entry which is preliminary data.</text>
</comment>
<evidence type="ECO:0000313" key="2">
    <source>
        <dbReference type="EMBL" id="KAK3485511.1"/>
    </source>
</evidence>
<keyword evidence="1" id="KW-0472">Membrane</keyword>
<keyword evidence="3" id="KW-1185">Reference proteome</keyword>
<feature type="transmembrane region" description="Helical" evidence="1">
    <location>
        <begin position="69"/>
        <end position="90"/>
    </location>
</feature>
<keyword evidence="1" id="KW-1133">Transmembrane helix</keyword>
<accession>A0AAJ0HZ01</accession>
<keyword evidence="1" id="KW-0812">Transmembrane</keyword>
<dbReference type="RefSeq" id="XP_062688415.1">
    <property type="nucleotide sequence ID" value="XM_062841355.1"/>
</dbReference>
<dbReference type="AlphaFoldDB" id="A0AAJ0HZ01"/>
<protein>
    <submittedName>
        <fullName evidence="2">Uncharacterized protein</fullName>
    </submittedName>
</protein>
<reference evidence="2 3" key="1">
    <citation type="journal article" date="2023" name="Mol. Phylogenet. Evol.">
        <title>Genome-scale phylogeny and comparative genomics of the fungal order Sordariales.</title>
        <authorList>
            <person name="Hensen N."/>
            <person name="Bonometti L."/>
            <person name="Westerberg I."/>
            <person name="Brannstrom I.O."/>
            <person name="Guillou S."/>
            <person name="Cros-Aarteil S."/>
            <person name="Calhoun S."/>
            <person name="Haridas S."/>
            <person name="Kuo A."/>
            <person name="Mondo S."/>
            <person name="Pangilinan J."/>
            <person name="Riley R."/>
            <person name="LaButti K."/>
            <person name="Andreopoulos B."/>
            <person name="Lipzen A."/>
            <person name="Chen C."/>
            <person name="Yan M."/>
            <person name="Daum C."/>
            <person name="Ng V."/>
            <person name="Clum A."/>
            <person name="Steindorff A."/>
            <person name="Ohm R.A."/>
            <person name="Martin F."/>
            <person name="Silar P."/>
            <person name="Natvig D.O."/>
            <person name="Lalanne C."/>
            <person name="Gautier V."/>
            <person name="Ament-Velasquez S.L."/>
            <person name="Kruys A."/>
            <person name="Hutchinson M.I."/>
            <person name="Powell A.J."/>
            <person name="Barry K."/>
            <person name="Miller A.N."/>
            <person name="Grigoriev I.V."/>
            <person name="Debuchy R."/>
            <person name="Gladieux P."/>
            <person name="Hiltunen Thoren M."/>
            <person name="Johannesson H."/>
        </authorList>
    </citation>
    <scope>NUCLEOTIDE SEQUENCE [LARGE SCALE GENOMIC DNA]</scope>
    <source>
        <strain evidence="2 3">FGSC 10403</strain>
    </source>
</reference>
<feature type="transmembrane region" description="Helical" evidence="1">
    <location>
        <begin position="6"/>
        <end position="29"/>
    </location>
</feature>
<feature type="transmembrane region" description="Helical" evidence="1">
    <location>
        <begin position="41"/>
        <end position="63"/>
    </location>
</feature>
<proteinExistence type="predicted"/>
<sequence>MRFPPLLFSFFLFFLFFFHLFLFLFHNLFFFYQSFFSSQPLFSFSLSFLSSSLLLSSFPFLFLSSLPPSFFPFLLSNLFFFFLPTFLSFFQNSINRDSSSLLQFSTNSIMSCLAESSDSRFCRDGERIGHMRIQPPK</sequence>
<evidence type="ECO:0000256" key="1">
    <source>
        <dbReference type="SAM" id="Phobius"/>
    </source>
</evidence>
<dbReference type="Proteomes" id="UP001285908">
    <property type="component" value="Unassembled WGS sequence"/>
</dbReference>
<evidence type="ECO:0000313" key="3">
    <source>
        <dbReference type="Proteomes" id="UP001285908"/>
    </source>
</evidence>
<name>A0AAJ0HZ01_9PEZI</name>